<feature type="transmembrane region" description="Helical" evidence="6">
    <location>
        <begin position="165"/>
        <end position="185"/>
    </location>
</feature>
<protein>
    <submittedName>
        <fullName evidence="9">Protein kinase putative</fullName>
    </submittedName>
</protein>
<dbReference type="InterPro" id="IPR008271">
    <property type="entry name" value="Ser/Thr_kinase_AS"/>
</dbReference>
<evidence type="ECO:0000259" key="8">
    <source>
        <dbReference type="PROSITE" id="PS50186"/>
    </source>
</evidence>
<feature type="domain" description="Protein kinase" evidence="7">
    <location>
        <begin position="327"/>
        <end position="639"/>
    </location>
</feature>
<evidence type="ECO:0000313" key="9">
    <source>
        <dbReference type="EMBL" id="CCA24658.1"/>
    </source>
</evidence>
<feature type="binding site" evidence="4">
    <location>
        <position position="355"/>
    </location>
    <ligand>
        <name>ATP</name>
        <dbReference type="ChEBI" id="CHEBI:30616"/>
    </ligand>
</feature>
<feature type="transmembrane region" description="Helical" evidence="6">
    <location>
        <begin position="101"/>
        <end position="124"/>
    </location>
</feature>
<proteinExistence type="predicted"/>
<evidence type="ECO:0000256" key="6">
    <source>
        <dbReference type="SAM" id="Phobius"/>
    </source>
</evidence>
<dbReference type="GO" id="GO:0035556">
    <property type="term" value="P:intracellular signal transduction"/>
    <property type="evidence" value="ECO:0007669"/>
    <property type="project" value="InterPro"/>
</dbReference>
<keyword evidence="9" id="KW-0418">Kinase</keyword>
<dbReference type="CDD" id="cd04371">
    <property type="entry name" value="DEP"/>
    <property type="match status" value="1"/>
</dbReference>
<keyword evidence="2 4" id="KW-0547">Nucleotide-binding</keyword>
<keyword evidence="3 4" id="KW-0067">ATP-binding</keyword>
<dbReference type="InterPro" id="IPR000719">
    <property type="entry name" value="Prot_kinase_dom"/>
</dbReference>
<evidence type="ECO:0000256" key="3">
    <source>
        <dbReference type="ARBA" id="ARBA00022840"/>
    </source>
</evidence>
<organism evidence="9">
    <name type="scientific">Albugo laibachii Nc14</name>
    <dbReference type="NCBI Taxonomy" id="890382"/>
    <lineage>
        <taxon>Eukaryota</taxon>
        <taxon>Sar</taxon>
        <taxon>Stramenopiles</taxon>
        <taxon>Oomycota</taxon>
        <taxon>Peronosporomycetes</taxon>
        <taxon>Albuginales</taxon>
        <taxon>Albuginaceae</taxon>
        <taxon>Albugo</taxon>
    </lineage>
</organism>
<dbReference type="InterPro" id="IPR051681">
    <property type="entry name" value="Ser/Thr_Kinases-Pseudokinases"/>
</dbReference>
<keyword evidence="1" id="KW-0723">Serine/threonine-protein kinase</keyword>
<dbReference type="PANTHER" id="PTHR44329">
    <property type="entry name" value="SERINE/THREONINE-PROTEIN KINASE TNNI3K-RELATED"/>
    <property type="match status" value="1"/>
</dbReference>
<dbReference type="PROSITE" id="PS00108">
    <property type="entry name" value="PROTEIN_KINASE_ST"/>
    <property type="match status" value="1"/>
</dbReference>
<dbReference type="EMBL" id="FR824296">
    <property type="protein sequence ID" value="CCA24658.1"/>
    <property type="molecule type" value="Genomic_DNA"/>
</dbReference>
<dbReference type="PROSITE" id="PS50011">
    <property type="entry name" value="PROTEIN_KINASE_DOM"/>
    <property type="match status" value="1"/>
</dbReference>
<name>F0WTG8_9STRA</name>
<dbReference type="GO" id="GO:0005524">
    <property type="term" value="F:ATP binding"/>
    <property type="evidence" value="ECO:0007669"/>
    <property type="project" value="UniProtKB-UniRule"/>
</dbReference>
<feature type="transmembrane region" description="Helical" evidence="6">
    <location>
        <begin position="52"/>
        <end position="74"/>
    </location>
</feature>
<evidence type="ECO:0000256" key="4">
    <source>
        <dbReference type="PROSITE-ProRule" id="PRU10141"/>
    </source>
</evidence>
<dbReference type="PROSITE" id="PS00107">
    <property type="entry name" value="PROTEIN_KINASE_ATP"/>
    <property type="match status" value="1"/>
</dbReference>
<reference evidence="9" key="2">
    <citation type="submission" date="2011-02" db="EMBL/GenBank/DDBJ databases">
        <authorList>
            <person name="MacLean D."/>
        </authorList>
    </citation>
    <scope>NUCLEOTIDE SEQUENCE</scope>
</reference>
<feature type="domain" description="DEP" evidence="8">
    <location>
        <begin position="650"/>
        <end position="721"/>
    </location>
</feature>
<evidence type="ECO:0000256" key="2">
    <source>
        <dbReference type="ARBA" id="ARBA00022741"/>
    </source>
</evidence>
<feature type="compositionally biased region" description="Polar residues" evidence="5">
    <location>
        <begin position="747"/>
        <end position="764"/>
    </location>
</feature>
<dbReference type="InterPro" id="IPR011009">
    <property type="entry name" value="Kinase-like_dom_sf"/>
</dbReference>
<keyword evidence="6" id="KW-0812">Transmembrane</keyword>
<keyword evidence="9" id="KW-0808">Transferase</keyword>
<feature type="transmembrane region" description="Helical" evidence="6">
    <location>
        <begin position="226"/>
        <end position="245"/>
    </location>
</feature>
<dbReference type="SMART" id="SM00049">
    <property type="entry name" value="DEP"/>
    <property type="match status" value="1"/>
</dbReference>
<gene>
    <name evidence="9" type="primary">AlNc14C251G9647</name>
    <name evidence="9" type="ORF">ALNC14_108020</name>
</gene>
<dbReference type="Pfam" id="PF00069">
    <property type="entry name" value="Pkinase"/>
    <property type="match status" value="1"/>
</dbReference>
<feature type="transmembrane region" description="Helical" evidence="6">
    <location>
        <begin position="191"/>
        <end position="214"/>
    </location>
</feature>
<dbReference type="HOGENOM" id="CLU_014648_0_0_1"/>
<dbReference type="InterPro" id="IPR036390">
    <property type="entry name" value="WH_DNA-bd_sf"/>
</dbReference>
<dbReference type="SMART" id="SM00220">
    <property type="entry name" value="S_TKc"/>
    <property type="match status" value="1"/>
</dbReference>
<dbReference type="Pfam" id="PF00610">
    <property type="entry name" value="DEP"/>
    <property type="match status" value="1"/>
</dbReference>
<dbReference type="PROSITE" id="PS50186">
    <property type="entry name" value="DEP"/>
    <property type="match status" value="1"/>
</dbReference>
<dbReference type="InterPro" id="IPR036388">
    <property type="entry name" value="WH-like_DNA-bd_sf"/>
</dbReference>
<dbReference type="PANTHER" id="PTHR44329:SF289">
    <property type="entry name" value="SERINE_THREONINE-PROTEIN KINASE VIK"/>
    <property type="match status" value="1"/>
</dbReference>
<dbReference type="Gene3D" id="1.10.10.10">
    <property type="entry name" value="Winged helix-like DNA-binding domain superfamily/Winged helix DNA-binding domain"/>
    <property type="match status" value="1"/>
</dbReference>
<dbReference type="GO" id="GO:0004674">
    <property type="term" value="F:protein serine/threonine kinase activity"/>
    <property type="evidence" value="ECO:0007669"/>
    <property type="project" value="UniProtKB-KW"/>
</dbReference>
<dbReference type="InterPro" id="IPR001245">
    <property type="entry name" value="Ser-Thr/Tyr_kinase_cat_dom"/>
</dbReference>
<dbReference type="AlphaFoldDB" id="F0WTG8"/>
<dbReference type="SUPFAM" id="SSF56112">
    <property type="entry name" value="Protein kinase-like (PK-like)"/>
    <property type="match status" value="1"/>
</dbReference>
<sequence>MATKIVHQFWPKLGLRRLLANGSLASANESTKEAAVAARIVGLRYLTEKFHVLQIFLLAGYGIMFTLCVILICYMRYNRTVALRGDVNAARKIILPCFEPLLWILGGATGVYTVYFCIALAQNIYTNDIAKVPTEVFYSGRQSVFLSVIVFMLQKSVSIPALQRTVLITFILSTYTIPVVWLMVHRSDANQLYWATTISRALLLLLYTYVFINPPPRASKRTIREFCVYAYMYYALLFLYGHLFYLKKLFWGFTLTYCNLLWGSLCPLVIWRVLKADTEYWRGMGQRACALQSLFRQKNNVHELISSQGLHVLIEMHRKFIIDFAYLEMKQRIGVGASAVVFNGILHSKIPVAIKVYTPSEFTEDTVAQYSHEAALCGALHHPNIVKFYGMCVCPPTICLVSELCQGSLEDVTKAIAKGQKTEQRQQFQIDLGYILDATRAVAYLHSFSPPFVHRDIKPANFLVDAECTVKLTDFGESRSLPRSQIGKQRASLISTHVESAAYKGAPFQSVTDHRITDSGAKPQRAAMTVRGTVDYMAPEVINGKAGLATYGEAADVYSLAITIWDILCPNSEKYPRVNCNNHMQIFQLVVDGKRPILNTDIHPTLCELLQCAWHPDANMRPSAVKLVHILESIQEEVLADFSSQIVSMVEQNIEIKVMNHSSRKCFTGYHASEQLVESGYVNGIGEALRLGNAFMDAGLVHHVKHSRAFEYSDSTYYFDDTNIHLCQPITTSKVSSKGSSRHLASANGNTISSQSDHNSHTMSFHSDQDLLDGMCECRKLGQKLEPVKVSRRRFRKKLKAVYEENMLTTQLLANETSDFEDFDLAAPPCA</sequence>
<dbReference type="Pfam" id="PF07714">
    <property type="entry name" value="PK_Tyr_Ser-Thr"/>
    <property type="match status" value="1"/>
</dbReference>
<evidence type="ECO:0000256" key="1">
    <source>
        <dbReference type="ARBA" id="ARBA00022527"/>
    </source>
</evidence>
<dbReference type="InterPro" id="IPR000591">
    <property type="entry name" value="DEP_dom"/>
</dbReference>
<keyword evidence="6" id="KW-0472">Membrane</keyword>
<dbReference type="Gene3D" id="3.30.200.20">
    <property type="entry name" value="Phosphorylase Kinase, domain 1"/>
    <property type="match status" value="1"/>
</dbReference>
<feature type="transmembrane region" description="Helical" evidence="6">
    <location>
        <begin position="251"/>
        <end position="274"/>
    </location>
</feature>
<dbReference type="Gene3D" id="1.10.510.10">
    <property type="entry name" value="Transferase(Phosphotransferase) domain 1"/>
    <property type="match status" value="1"/>
</dbReference>
<keyword evidence="6" id="KW-1133">Transmembrane helix</keyword>
<accession>F0WTG8</accession>
<feature type="region of interest" description="Disordered" evidence="5">
    <location>
        <begin position="738"/>
        <end position="764"/>
    </location>
</feature>
<reference evidence="9" key="1">
    <citation type="journal article" date="2011" name="PLoS Biol.">
        <title>Gene gain and loss during evolution of obligate parasitism in the white rust pathogen of Arabidopsis thaliana.</title>
        <authorList>
            <person name="Kemen E."/>
            <person name="Gardiner A."/>
            <person name="Schultz-Larsen T."/>
            <person name="Kemen A.C."/>
            <person name="Balmuth A.L."/>
            <person name="Robert-Seilaniantz A."/>
            <person name="Bailey K."/>
            <person name="Holub E."/>
            <person name="Studholme D.J."/>
            <person name="Maclean D."/>
            <person name="Jones J.D."/>
        </authorList>
    </citation>
    <scope>NUCLEOTIDE SEQUENCE</scope>
</reference>
<evidence type="ECO:0000256" key="5">
    <source>
        <dbReference type="SAM" id="MobiDB-lite"/>
    </source>
</evidence>
<dbReference type="SUPFAM" id="SSF46785">
    <property type="entry name" value="Winged helix' DNA-binding domain"/>
    <property type="match status" value="1"/>
</dbReference>
<evidence type="ECO:0000259" key="7">
    <source>
        <dbReference type="PROSITE" id="PS50011"/>
    </source>
</evidence>
<dbReference type="InterPro" id="IPR017441">
    <property type="entry name" value="Protein_kinase_ATP_BS"/>
</dbReference>